<evidence type="ECO:0000313" key="1">
    <source>
        <dbReference type="EMBL" id="EPA06182.1"/>
    </source>
</evidence>
<evidence type="ECO:0000313" key="2">
    <source>
        <dbReference type="Proteomes" id="UP000014065"/>
    </source>
</evidence>
<dbReference type="EMBL" id="AHJG01000096">
    <property type="protein sequence ID" value="EPA06182.1"/>
    <property type="molecule type" value="Genomic_DNA"/>
</dbReference>
<dbReference type="AlphaFoldDB" id="S2ENZ5"/>
<sequence length="67" mass="8170">MTIYYSKVNGVTKWFEDESCLQLHHHRSSEIKKKMSHYEEIQKSILRKLQYLSEEIQQIKNNNEQND</sequence>
<protein>
    <submittedName>
        <fullName evidence="1">Uncharacterized protein</fullName>
    </submittedName>
</protein>
<keyword evidence="2" id="KW-1185">Reference proteome</keyword>
<organism evidence="1 2">
    <name type="scientific">Candidatus Nitrosarchaeum limnium BG20</name>
    <dbReference type="NCBI Taxonomy" id="859192"/>
    <lineage>
        <taxon>Archaea</taxon>
        <taxon>Nitrososphaerota</taxon>
        <taxon>Nitrososphaeria</taxon>
        <taxon>Nitrosopumilales</taxon>
        <taxon>Nitrosopumilaceae</taxon>
        <taxon>Nitrosarchaeum</taxon>
    </lineage>
</organism>
<dbReference type="Proteomes" id="UP000014065">
    <property type="component" value="Unassembled WGS sequence"/>
</dbReference>
<comment type="caution">
    <text evidence="1">The sequence shown here is derived from an EMBL/GenBank/DDBJ whole genome shotgun (WGS) entry which is preliminary data.</text>
</comment>
<gene>
    <name evidence="1" type="ORF">BG20_I0828</name>
</gene>
<name>S2ENZ5_9ARCH</name>
<proteinExistence type="predicted"/>
<accession>S2ENZ5</accession>
<reference evidence="1 2" key="1">
    <citation type="journal article" date="2012" name="J. Bacteriol.">
        <title>Genome Sequence of "Candidatus Nitrosoarchaeum limnia" BG20, a Low-Salinity Ammonia-Oxidizing Archaeon from the San Francisco Bay Estuary.</title>
        <authorList>
            <person name="Mosier A.C."/>
            <person name="Allen E.E."/>
            <person name="Kim M."/>
            <person name="Ferriera S."/>
            <person name="Francis C.A."/>
        </authorList>
    </citation>
    <scope>NUCLEOTIDE SEQUENCE [LARGE SCALE GENOMIC DNA]</scope>
    <source>
        <strain evidence="1 2">BG20</strain>
    </source>
</reference>